<evidence type="ECO:0000256" key="1">
    <source>
        <dbReference type="SAM" id="MobiDB-lite"/>
    </source>
</evidence>
<reference evidence="3" key="1">
    <citation type="submission" date="2020-06" db="EMBL/GenBank/DDBJ databases">
        <authorList>
            <consortium name="Plant Systems Biology data submission"/>
        </authorList>
    </citation>
    <scope>NUCLEOTIDE SEQUENCE</scope>
    <source>
        <strain evidence="3">D6</strain>
    </source>
</reference>
<feature type="compositionally biased region" description="Basic and acidic residues" evidence="1">
    <location>
        <begin position="1130"/>
        <end position="1140"/>
    </location>
</feature>
<organism evidence="3 4">
    <name type="scientific">Seminavis robusta</name>
    <dbReference type="NCBI Taxonomy" id="568900"/>
    <lineage>
        <taxon>Eukaryota</taxon>
        <taxon>Sar</taxon>
        <taxon>Stramenopiles</taxon>
        <taxon>Ochrophyta</taxon>
        <taxon>Bacillariophyta</taxon>
        <taxon>Bacillariophyceae</taxon>
        <taxon>Bacillariophycidae</taxon>
        <taxon>Naviculales</taxon>
        <taxon>Naviculaceae</taxon>
        <taxon>Seminavis</taxon>
    </lineage>
</organism>
<protein>
    <submittedName>
        <fullName evidence="3">Sushi domain containing 2</fullName>
    </submittedName>
</protein>
<feature type="domain" description="VWFD" evidence="2">
    <location>
        <begin position="567"/>
        <end position="779"/>
    </location>
</feature>
<evidence type="ECO:0000313" key="4">
    <source>
        <dbReference type="Proteomes" id="UP001153069"/>
    </source>
</evidence>
<evidence type="ECO:0000313" key="3">
    <source>
        <dbReference type="EMBL" id="CAB9526146.1"/>
    </source>
</evidence>
<gene>
    <name evidence="3" type="ORF">SEMRO_1785_G297370.1</name>
</gene>
<evidence type="ECO:0000259" key="2">
    <source>
        <dbReference type="PROSITE" id="PS51233"/>
    </source>
</evidence>
<dbReference type="PROSITE" id="PS51233">
    <property type="entry name" value="VWFD"/>
    <property type="match status" value="1"/>
</dbReference>
<name>A0A9N8ERY7_9STRA</name>
<dbReference type="Proteomes" id="UP001153069">
    <property type="component" value="Unassembled WGS sequence"/>
</dbReference>
<accession>A0A9N8ERY7</accession>
<dbReference type="EMBL" id="CAICTM010001783">
    <property type="protein sequence ID" value="CAB9526146.1"/>
    <property type="molecule type" value="Genomic_DNA"/>
</dbReference>
<proteinExistence type="predicted"/>
<sequence length="1401" mass="153323">MIAMTGESGVGSNLGKACLEMDKDGSLITSFVAADGFVVLEANLWAGFDIEELLDVQGNVDKSKFSVSSSELAAEDAPTLAMKLSSGHLCDAMDSYHMAFVGELVVAELEEDTGDTVTGTEQTVHIQDGVEDDYLSLSLSVDCMCQVETPETCLKVPDGKQANEEGKVCYDVMTDTSAPDGGSVTGKACLEVNDDGDLGVTFTTSDGVELLETHLWVGEDVEDLLDESGDVDKTKFTTSTSDLGGIDHITLTTVLSSGIQCVEADSYTMALVGQVVVESDDGTQEVAYIIESPDSDHLSMSFTVECMCQPETPDTCLKVSGGKQPDEDGEICYDVLSDTSAPGGGSLVGTACVKVSDEGDIDVTFKATGLLETSLWVGEDLTDLIDDDGEVDTSKFTTTSTELGGTDEFSLSSVLSPESQCEGADEYTMTLVGQVVVSGDDGTQTVAYIHDSTSQGLDQISMTLTVDCMCKHTGEYRCEDTWAYHKTSHLCAADELGYSYGGWSNGKYGMSGCEPCDCPVCDSLPSAPSKSPTAPTDRQAPTPAYIPDKPSPVSFPPVNLPQKCVGYVGKWSGDPHMKTFDGLKYDCQGAGEFHVLKSLNSTFELQARFEKFNREWKKNRPQPTVTTSVAFDTGDGEPLIQVSVPETSENGCTPFVYVNGILKDASELAALEDDFVQVKEVHKKNTDGFIFYYLNSKVQLTTMAKKSSKNGCVLSSKICLPYDYERTTKETFVGLLGTPNKDKSDDWMTNVGTPVSIPTKKKDLRFGPAYEYCTKNWCIRNETVAMFEYPSGKKFSDYSYCDQDPDTETESCVTDPPAMLRRICGSENDACLVDGCVGTAEDAKRYIETQWDLVDKTCGEEVESEDFEGDDANSWGEIRGTGDQNKLLYLHQGNSSMLRTFNVSKDSEFVSIDFYFYEFGDWDKSGDKKDYVYLNICGTKIDIQSFNHNNDAFDDFVHDTVDGISYVREAISKSGNLGFSSTDQMHKISIHVPSDLYQDGKLTFGLEVDMTGSKRHESAGIDDLVIMEYLDNCDHVDKADKSCVEQVVKEEFGEGIDGWVPALQDMLPESQKPFLGRLYRDSGPVEKQFDVPAYADSVTMDFLLYEIDDWSVKCDSEDTDSEDDEDDKDDQTRRRLEQGKSKKTKTKNGKVVVCHRTSSRKNPYVNITVSESAVSSYLRKNGDVLPGYILPGHGGRMYLDNHCKIVVGPPKEVSVRGDKSPQVQGGCYKNKFVITIGGEKFDLGNLEGDNTRSGVAGEIRWERQARSVENHFGFNDKYKDQMHKVIITVPSKYFETDHKLTVAFDVDTTKDLDEISAGIDEFRMTAHGSNCADGRKSDAARALHAREISDRWDRALDESTECNCLCPDDSSVVGGGSLAAPLELDLFVSPDQGPPANGQPR</sequence>
<dbReference type="OrthoDB" id="6051552at2759"/>
<dbReference type="InterPro" id="IPR001846">
    <property type="entry name" value="VWF_type-D"/>
</dbReference>
<keyword evidence="4" id="KW-1185">Reference proteome</keyword>
<comment type="caution">
    <text evidence="3">The sequence shown here is derived from an EMBL/GenBank/DDBJ whole genome shotgun (WGS) entry which is preliminary data.</text>
</comment>
<feature type="compositionally biased region" description="Acidic residues" evidence="1">
    <location>
        <begin position="1117"/>
        <end position="1129"/>
    </location>
</feature>
<feature type="region of interest" description="Disordered" evidence="1">
    <location>
        <begin position="1115"/>
        <end position="1149"/>
    </location>
</feature>
<dbReference type="Pfam" id="PF00094">
    <property type="entry name" value="VWD"/>
    <property type="match status" value="1"/>
</dbReference>